<sequence>MFVMEQNKVHIEDFDFAVSEHLFKPGETYDDSKCGLRLTFIDRPNAAGTMQSRIAEVPQANGKPNIQRLSLIIGDQAQVRMQFKDVNGRPILAKDVKFQWASHPDYSADNAKQDALDLENKRTDFAGPIRMELRREGKAVAWSDYVAPTSTLSTVSLAGIELDEILITTSARGKVWFDNFNWKPAV</sequence>
<evidence type="ECO:0000313" key="2">
    <source>
        <dbReference type="Proteomes" id="UP001335100"/>
    </source>
</evidence>
<organism evidence="1 2">
    <name type="scientific">Pseudomonas ulcerans</name>
    <dbReference type="NCBI Taxonomy" id="3115852"/>
    <lineage>
        <taxon>Bacteria</taxon>
        <taxon>Pseudomonadati</taxon>
        <taxon>Pseudomonadota</taxon>
        <taxon>Gammaproteobacteria</taxon>
        <taxon>Pseudomonadales</taxon>
        <taxon>Pseudomonadaceae</taxon>
        <taxon>Pseudomonas</taxon>
    </lineage>
</organism>
<dbReference type="RefSeq" id="WP_330076078.1">
    <property type="nucleotide sequence ID" value="NZ_JAZDQJ010000023.1"/>
</dbReference>
<reference evidence="1 2" key="1">
    <citation type="submission" date="2024-01" db="EMBL/GenBank/DDBJ databases">
        <title>Unpublished Manusciprt.</title>
        <authorList>
            <person name="Duman M."/>
            <person name="Valdes E.G."/>
            <person name="Ajmi N."/>
            <person name="Altun S."/>
            <person name="Saticioglu I.B."/>
        </authorList>
    </citation>
    <scope>NUCLEOTIDE SEQUENCE [LARGE SCALE GENOMIC DNA]</scope>
    <source>
        <strain evidence="1 2">148P</strain>
    </source>
</reference>
<keyword evidence="2" id="KW-1185">Reference proteome</keyword>
<comment type="caution">
    <text evidence="1">The sequence shown here is derived from an EMBL/GenBank/DDBJ whole genome shotgun (WGS) entry which is preliminary data.</text>
</comment>
<dbReference type="Proteomes" id="UP001335100">
    <property type="component" value="Unassembled WGS sequence"/>
</dbReference>
<protein>
    <submittedName>
        <fullName evidence="1">Uncharacterized protein</fullName>
    </submittedName>
</protein>
<name>A0ABU7HV56_9PSED</name>
<evidence type="ECO:0000313" key="1">
    <source>
        <dbReference type="EMBL" id="MEE1935328.1"/>
    </source>
</evidence>
<accession>A0ABU7HV56</accession>
<proteinExistence type="predicted"/>
<gene>
    <name evidence="1" type="ORF">V0R50_19025</name>
</gene>
<dbReference type="EMBL" id="JAZDQJ010000023">
    <property type="protein sequence ID" value="MEE1935328.1"/>
    <property type="molecule type" value="Genomic_DNA"/>
</dbReference>